<keyword evidence="2" id="KW-1185">Reference proteome</keyword>
<sequence length="95" mass="11108">MLRDMRRVLADESLVLLNKQAFYYLLTSLIIEHRGFYGYYHPEILILKGSAIRAVLVLQLLFQQEYFSGVHLRDAVVALIKRGSDRCMTHRRLPS</sequence>
<name>A0A4Y2QTK3_ARAVE</name>
<gene>
    <name evidence="1" type="ORF">AVEN_196853_1</name>
</gene>
<organism evidence="1 2">
    <name type="scientific">Araneus ventricosus</name>
    <name type="common">Orbweaver spider</name>
    <name type="synonym">Epeira ventricosa</name>
    <dbReference type="NCBI Taxonomy" id="182803"/>
    <lineage>
        <taxon>Eukaryota</taxon>
        <taxon>Metazoa</taxon>
        <taxon>Ecdysozoa</taxon>
        <taxon>Arthropoda</taxon>
        <taxon>Chelicerata</taxon>
        <taxon>Arachnida</taxon>
        <taxon>Araneae</taxon>
        <taxon>Araneomorphae</taxon>
        <taxon>Entelegynae</taxon>
        <taxon>Araneoidea</taxon>
        <taxon>Araneidae</taxon>
        <taxon>Araneus</taxon>
    </lineage>
</organism>
<comment type="caution">
    <text evidence="1">The sequence shown here is derived from an EMBL/GenBank/DDBJ whole genome shotgun (WGS) entry which is preliminary data.</text>
</comment>
<accession>A0A4Y2QTK3</accession>
<proteinExistence type="predicted"/>
<protein>
    <submittedName>
        <fullName evidence="1">Uncharacterized protein</fullName>
    </submittedName>
</protein>
<evidence type="ECO:0000313" key="2">
    <source>
        <dbReference type="Proteomes" id="UP000499080"/>
    </source>
</evidence>
<reference evidence="1 2" key="1">
    <citation type="journal article" date="2019" name="Sci. Rep.">
        <title>Orb-weaving spider Araneus ventricosus genome elucidates the spidroin gene catalogue.</title>
        <authorList>
            <person name="Kono N."/>
            <person name="Nakamura H."/>
            <person name="Ohtoshi R."/>
            <person name="Moran D.A.P."/>
            <person name="Shinohara A."/>
            <person name="Yoshida Y."/>
            <person name="Fujiwara M."/>
            <person name="Mori M."/>
            <person name="Tomita M."/>
            <person name="Arakawa K."/>
        </authorList>
    </citation>
    <scope>NUCLEOTIDE SEQUENCE [LARGE SCALE GENOMIC DNA]</scope>
</reference>
<evidence type="ECO:0000313" key="1">
    <source>
        <dbReference type="EMBL" id="GBN66687.1"/>
    </source>
</evidence>
<dbReference type="Proteomes" id="UP000499080">
    <property type="component" value="Unassembled WGS sequence"/>
</dbReference>
<dbReference type="AlphaFoldDB" id="A0A4Y2QTK3"/>
<dbReference type="EMBL" id="BGPR01014787">
    <property type="protein sequence ID" value="GBN66687.1"/>
    <property type="molecule type" value="Genomic_DNA"/>
</dbReference>